<protein>
    <submittedName>
        <fullName evidence="1">Uncharacterized protein</fullName>
    </submittedName>
</protein>
<dbReference type="AlphaFoldDB" id="A0A8W8MEL5"/>
<reference evidence="1" key="1">
    <citation type="submission" date="2022-08" db="UniProtKB">
        <authorList>
            <consortium name="EnsemblMetazoa"/>
        </authorList>
    </citation>
    <scope>IDENTIFICATION</scope>
    <source>
        <strain evidence="1">05x7-T-G4-1.051#20</strain>
    </source>
</reference>
<dbReference type="PROSITE" id="PS51257">
    <property type="entry name" value="PROKAR_LIPOPROTEIN"/>
    <property type="match status" value="1"/>
</dbReference>
<evidence type="ECO:0000313" key="2">
    <source>
        <dbReference type="Proteomes" id="UP000005408"/>
    </source>
</evidence>
<dbReference type="GO" id="GO:0016887">
    <property type="term" value="F:ATP hydrolysis activity"/>
    <property type="evidence" value="ECO:0007669"/>
    <property type="project" value="InterPro"/>
</dbReference>
<dbReference type="PANTHER" id="PTHR22605:SF16">
    <property type="entry name" value="E3 UBIQUITIN-PROTEIN LIGASE RNF213"/>
    <property type="match status" value="1"/>
</dbReference>
<evidence type="ECO:0000313" key="1">
    <source>
        <dbReference type="EnsemblMetazoa" id="G33446.1:cds"/>
    </source>
</evidence>
<dbReference type="PANTHER" id="PTHR22605">
    <property type="entry name" value="RZ-TYPE DOMAIN-CONTAINING PROTEIN"/>
    <property type="match status" value="1"/>
</dbReference>
<dbReference type="SUPFAM" id="SSF56672">
    <property type="entry name" value="DNA/RNA polymerases"/>
    <property type="match status" value="1"/>
</dbReference>
<sequence length="756" mass="87938">MLMKGQKTARDLLQWLGIVSSCIDLIPNARLYMRPVQLHLLSFWKPSSLDLEKVIPITQHLKLHLQWWLNTANISRGKSLQLEEIGLTITTDASLTGYGGHLNNQIVQGSWDSCHQKWHINCLEMEAVFLTLKHFRRQIQNKTVLIRCDNTTVVQYINKQGGTKSPRLCYQTWDLWNWAISQNIKLKAAHIAGKLNVLADHLSRVKIRQTEWMLNKEIVQTIFQMWGHPLIDMFASVHNRQTQIFCTWYPHNQAYALDALTIPWEGMFLYAYPPMCLIPKVLQHIRQYNCQEKQLRAIRLVPSIVKLQKLLIQRFQRKLDRGEALTLTIEDMIKEYENEGRLDEMRSLVNDFILAWQCVRDKLLAYTFPTLEGLTKIPKEFCQKPITDAHPVSVLLPTFRDNGLCAYGLLYYLLKKQNNFLQEYCKVKKLKYTDLPKVQLRDVTPAHLISYHPDRDILPMVMANCHYTFQVGKGTKIDYNFGDLERQLMDRFLFSKSVIEMPVYEFEMMTYRSETTNAVVFRDLRQKIKQEPLTPVVANQICEETRAYPDLCETLDKLEITISFLKSVKGDPNMSLEKFMTQTLKMENPFPSQKARSSCQCKHAQSLWITLAMEKTRRQASHKEDAFEGVVTELREELNAAQRDMITSLCEDISLDRLDLLLEILFECIMLTITVPKGTDDDDLDMAKLPLRDTLLGYISAPQYDLDLNYPGWTNDVIERIPNEGAGFTAILNNQAVDAWLFLYALFTVKQSERRY</sequence>
<dbReference type="Gene3D" id="3.30.420.10">
    <property type="entry name" value="Ribonuclease H-like superfamily/Ribonuclease H"/>
    <property type="match status" value="1"/>
</dbReference>
<organism evidence="1 2">
    <name type="scientific">Magallana gigas</name>
    <name type="common">Pacific oyster</name>
    <name type="synonym">Crassostrea gigas</name>
    <dbReference type="NCBI Taxonomy" id="29159"/>
    <lineage>
        <taxon>Eukaryota</taxon>
        <taxon>Metazoa</taxon>
        <taxon>Spiralia</taxon>
        <taxon>Lophotrochozoa</taxon>
        <taxon>Mollusca</taxon>
        <taxon>Bivalvia</taxon>
        <taxon>Autobranchia</taxon>
        <taxon>Pteriomorphia</taxon>
        <taxon>Ostreida</taxon>
        <taxon>Ostreoidea</taxon>
        <taxon>Ostreidae</taxon>
        <taxon>Magallana</taxon>
    </lineage>
</organism>
<dbReference type="Proteomes" id="UP000005408">
    <property type="component" value="Unassembled WGS sequence"/>
</dbReference>
<dbReference type="GO" id="GO:0004842">
    <property type="term" value="F:ubiquitin-protein transferase activity"/>
    <property type="evidence" value="ECO:0007669"/>
    <property type="project" value="InterPro"/>
</dbReference>
<keyword evidence="2" id="KW-1185">Reference proteome</keyword>
<dbReference type="CDD" id="cd09275">
    <property type="entry name" value="RNase_HI_RT_DIRS1"/>
    <property type="match status" value="1"/>
</dbReference>
<dbReference type="InterPro" id="IPR043502">
    <property type="entry name" value="DNA/RNA_pol_sf"/>
</dbReference>
<dbReference type="InterPro" id="IPR036397">
    <property type="entry name" value="RNaseH_sf"/>
</dbReference>
<accession>A0A8W8MEL5</accession>
<name>A0A8W8MEL5_MAGGI</name>
<dbReference type="EnsemblMetazoa" id="G33446.1">
    <property type="protein sequence ID" value="G33446.1:cds"/>
    <property type="gene ID" value="G33446"/>
</dbReference>
<dbReference type="GO" id="GO:0006259">
    <property type="term" value="P:DNA metabolic process"/>
    <property type="evidence" value="ECO:0007669"/>
    <property type="project" value="UniProtKB-ARBA"/>
</dbReference>
<proteinExistence type="predicted"/>
<dbReference type="GO" id="GO:0003676">
    <property type="term" value="F:nucleic acid binding"/>
    <property type="evidence" value="ECO:0007669"/>
    <property type="project" value="InterPro"/>
</dbReference>
<dbReference type="InterPro" id="IPR031248">
    <property type="entry name" value="RNF213"/>
</dbReference>